<dbReference type="EMBL" id="CAJNRE010015278">
    <property type="protein sequence ID" value="CAF2135875.1"/>
    <property type="molecule type" value="Genomic_DNA"/>
</dbReference>
<feature type="compositionally biased region" description="Low complexity" evidence="8">
    <location>
        <begin position="11"/>
        <end position="20"/>
    </location>
</feature>
<dbReference type="EMBL" id="CAJNRG010008551">
    <property type="protein sequence ID" value="CAF2104978.1"/>
    <property type="molecule type" value="Genomic_DNA"/>
</dbReference>
<evidence type="ECO:0000313" key="12">
    <source>
        <dbReference type="EMBL" id="CAF2092943.1"/>
    </source>
</evidence>
<dbReference type="Proteomes" id="UP000663887">
    <property type="component" value="Unassembled WGS sequence"/>
</dbReference>
<evidence type="ECO:0000256" key="6">
    <source>
        <dbReference type="ARBA" id="ARBA00022786"/>
    </source>
</evidence>
<dbReference type="CDD" id="cd20336">
    <property type="entry name" value="Rcat_RBR"/>
    <property type="match status" value="1"/>
</dbReference>
<keyword evidence="5" id="KW-0863">Zinc-finger</keyword>
<dbReference type="Proteomes" id="UP000663856">
    <property type="component" value="Unassembled WGS sequence"/>
</dbReference>
<feature type="compositionally biased region" description="Polar residues" evidence="8">
    <location>
        <begin position="1"/>
        <end position="10"/>
    </location>
</feature>
<dbReference type="GO" id="GO:0008270">
    <property type="term" value="F:zinc ion binding"/>
    <property type="evidence" value="ECO:0007669"/>
    <property type="project" value="UniProtKB-KW"/>
</dbReference>
<dbReference type="Proteomes" id="UP000663855">
    <property type="component" value="Unassembled WGS sequence"/>
</dbReference>
<dbReference type="GO" id="GO:0043130">
    <property type="term" value="F:ubiquitin binding"/>
    <property type="evidence" value="ECO:0007669"/>
    <property type="project" value="TreeGrafter"/>
</dbReference>
<dbReference type="EMBL" id="CAJNRF010007580">
    <property type="protein sequence ID" value="CAF2092943.1"/>
    <property type="molecule type" value="Genomic_DNA"/>
</dbReference>
<dbReference type="Proteomes" id="UP000663834">
    <property type="component" value="Unassembled WGS sequence"/>
</dbReference>
<keyword evidence="4" id="KW-0677">Repeat</keyword>
<keyword evidence="7" id="KW-0862">Zinc</keyword>
<dbReference type="AlphaFoldDB" id="A0A816C6V0"/>
<dbReference type="PROSITE" id="PS51873">
    <property type="entry name" value="TRIAD"/>
    <property type="match status" value="1"/>
</dbReference>
<dbReference type="InterPro" id="IPR044066">
    <property type="entry name" value="TRIAD_supradom"/>
</dbReference>
<dbReference type="GO" id="GO:0004842">
    <property type="term" value="F:ubiquitin-protein transferase activity"/>
    <property type="evidence" value="ECO:0007669"/>
    <property type="project" value="TreeGrafter"/>
</dbReference>
<dbReference type="Pfam" id="PF26200">
    <property type="entry name" value="Rcat_RNF216"/>
    <property type="match status" value="1"/>
</dbReference>
<dbReference type="SUPFAM" id="SSF57850">
    <property type="entry name" value="RING/U-box"/>
    <property type="match status" value="1"/>
</dbReference>
<comment type="caution">
    <text evidence="11">The sequence shown here is derived from an EMBL/GenBank/DDBJ whole genome shotgun (WGS) entry which is preliminary data.</text>
</comment>
<protein>
    <recommendedName>
        <fullName evidence="9">RING-type domain-containing protein</fullName>
    </recommendedName>
</protein>
<evidence type="ECO:0000256" key="1">
    <source>
        <dbReference type="ARBA" id="ARBA00004906"/>
    </source>
</evidence>
<evidence type="ECO:0000313" key="10">
    <source>
        <dbReference type="EMBL" id="CAF1023636.1"/>
    </source>
</evidence>
<dbReference type="PANTHER" id="PTHR22770">
    <property type="entry name" value="UBIQUITIN CONJUGATING ENZYME 7 INTERACTING PROTEIN-RELATED"/>
    <property type="match status" value="1"/>
</dbReference>
<gene>
    <name evidence="10" type="ORF">CJN711_LOCUS3444</name>
    <name evidence="11" type="ORF">KQP761_LOCUS24350</name>
    <name evidence="14" type="ORF">MBJ925_LOCUS28589</name>
    <name evidence="12" type="ORF">WKI299_LOCUS18621</name>
    <name evidence="13" type="ORF">XDN619_LOCUS19550</name>
</gene>
<keyword evidence="3" id="KW-0479">Metal-binding</keyword>
<dbReference type="EMBL" id="CAJNOV010000442">
    <property type="protein sequence ID" value="CAF1023636.1"/>
    <property type="molecule type" value="Genomic_DNA"/>
</dbReference>
<dbReference type="InterPro" id="IPR051628">
    <property type="entry name" value="LUBAC_E3_Ligases"/>
</dbReference>
<evidence type="ECO:0000256" key="3">
    <source>
        <dbReference type="ARBA" id="ARBA00022723"/>
    </source>
</evidence>
<feature type="domain" description="RING-type" evidence="9">
    <location>
        <begin position="26"/>
        <end position="260"/>
    </location>
</feature>
<evidence type="ECO:0000313" key="15">
    <source>
        <dbReference type="Proteomes" id="UP000663834"/>
    </source>
</evidence>
<comment type="pathway">
    <text evidence="1">Protein modification; protein ubiquitination.</text>
</comment>
<feature type="region of interest" description="Disordered" evidence="8">
    <location>
        <begin position="1"/>
        <end position="20"/>
    </location>
</feature>
<keyword evidence="6" id="KW-0833">Ubl conjugation pathway</keyword>
<evidence type="ECO:0000313" key="11">
    <source>
        <dbReference type="EMBL" id="CAF1618520.1"/>
    </source>
</evidence>
<dbReference type="Gene3D" id="1.20.120.1750">
    <property type="match status" value="1"/>
</dbReference>
<dbReference type="GO" id="GO:0043161">
    <property type="term" value="P:proteasome-mediated ubiquitin-dependent protein catabolic process"/>
    <property type="evidence" value="ECO:0007669"/>
    <property type="project" value="TreeGrafter"/>
</dbReference>
<proteinExistence type="predicted"/>
<evidence type="ECO:0000313" key="14">
    <source>
        <dbReference type="EMBL" id="CAF2135875.1"/>
    </source>
</evidence>
<name>A0A816C6V0_9BILA</name>
<evidence type="ECO:0000313" key="13">
    <source>
        <dbReference type="EMBL" id="CAF2104978.1"/>
    </source>
</evidence>
<dbReference type="Proteomes" id="UP000663824">
    <property type="component" value="Unassembled WGS sequence"/>
</dbReference>
<dbReference type="EMBL" id="CAJNOW010013182">
    <property type="protein sequence ID" value="CAF1618520.1"/>
    <property type="molecule type" value="Genomic_DNA"/>
</dbReference>
<accession>A0A816C6V0</accession>
<evidence type="ECO:0000259" key="9">
    <source>
        <dbReference type="PROSITE" id="PS51873"/>
    </source>
</evidence>
<dbReference type="GO" id="GO:0097039">
    <property type="term" value="P:protein linear polyubiquitination"/>
    <property type="evidence" value="ECO:0007669"/>
    <property type="project" value="TreeGrafter"/>
</dbReference>
<evidence type="ECO:0000256" key="7">
    <source>
        <dbReference type="ARBA" id="ARBA00022833"/>
    </source>
</evidence>
<evidence type="ECO:0000256" key="4">
    <source>
        <dbReference type="ARBA" id="ARBA00022737"/>
    </source>
</evidence>
<evidence type="ECO:0000256" key="8">
    <source>
        <dbReference type="SAM" id="MobiDB-lite"/>
    </source>
</evidence>
<sequence>MSSESENQNKSSPSVETTTTPSQEIIAIKCCTCESVIHDGETKLTCKNITCSKWTCTTCINVMLEIMFAQPVFNYPLPCGSCQYPFDPIEIDRILIRQENYEKFIACVLPLFWSKDCLEENERLAQCPFCPYLEIHTTDACPLYFFTCQHPSCGKRSCLICLHNIIDDSDESIHRSQCIELHSYKEMIEKAIEIGSQQHCPHCQLKGLKDDGCTHMSCERCGLTWCYLCGMKEEECLVDDQVEPSLSAHNQNWETHEGRCPMSLVSIHELDERWPQNDRDCLEYFHRYRTLCQLYNVFKVIGEDKFDELNDTFGIIDGSGYRIEEIRDYENRTLINYSSNDNN</sequence>
<reference evidence="11" key="1">
    <citation type="submission" date="2021-02" db="EMBL/GenBank/DDBJ databases">
        <authorList>
            <person name="Nowell W R."/>
        </authorList>
    </citation>
    <scope>NUCLEOTIDE SEQUENCE</scope>
</reference>
<organism evidence="11 15">
    <name type="scientific">Rotaria magnacalcarata</name>
    <dbReference type="NCBI Taxonomy" id="392030"/>
    <lineage>
        <taxon>Eukaryota</taxon>
        <taxon>Metazoa</taxon>
        <taxon>Spiralia</taxon>
        <taxon>Gnathifera</taxon>
        <taxon>Rotifera</taxon>
        <taxon>Eurotatoria</taxon>
        <taxon>Bdelloidea</taxon>
        <taxon>Philodinida</taxon>
        <taxon>Philodinidae</taxon>
        <taxon>Rotaria</taxon>
    </lineage>
</organism>
<evidence type="ECO:0000256" key="5">
    <source>
        <dbReference type="ARBA" id="ARBA00022771"/>
    </source>
</evidence>
<dbReference type="PANTHER" id="PTHR22770:SF13">
    <property type="entry name" value="RING-TYPE DOMAIN-CONTAINING PROTEIN"/>
    <property type="match status" value="1"/>
</dbReference>
<dbReference type="GO" id="GO:0000151">
    <property type="term" value="C:ubiquitin ligase complex"/>
    <property type="evidence" value="ECO:0007669"/>
    <property type="project" value="TreeGrafter"/>
</dbReference>
<keyword evidence="2" id="KW-0808">Transferase</keyword>
<evidence type="ECO:0000256" key="2">
    <source>
        <dbReference type="ARBA" id="ARBA00022679"/>
    </source>
</evidence>
<dbReference type="OrthoDB" id="9977870at2759"/>